<dbReference type="NCBIfam" id="TIGR03552">
    <property type="entry name" value="F420_cofC"/>
    <property type="match status" value="1"/>
</dbReference>
<comment type="function">
    <text evidence="5">Guanylyltransferase that catalyzes the activation of (2R)-3-phosphoglycerate (3PG) as 3-[(R)-glyceryl]-diphospho-5'-guanosine, via the condensation of 3PG with GTP. It is involved in the biosynthesis of a derivative of the hydride carrier cofactor coenzyme F420, 3PG-F420.</text>
</comment>
<dbReference type="InterPro" id="IPR029044">
    <property type="entry name" value="Nucleotide-diphossugar_trans"/>
</dbReference>
<evidence type="ECO:0000256" key="1">
    <source>
        <dbReference type="ARBA" id="ARBA00022679"/>
    </source>
</evidence>
<dbReference type="SUPFAM" id="SSF53448">
    <property type="entry name" value="Nucleotide-diphospho-sugar transferases"/>
    <property type="match status" value="1"/>
</dbReference>
<dbReference type="STRING" id="863227.GCA_000373005_00007"/>
<dbReference type="Proteomes" id="UP000235777">
    <property type="component" value="Unassembled WGS sequence"/>
</dbReference>
<protein>
    <recommendedName>
        <fullName evidence="5">3-phospho-D-glycerate guanylyltransferase</fullName>
        <shortName evidence="5">3PG guanylyltransferase</shortName>
        <ecNumber evidence="5">2.7.7.106</ecNumber>
    </recommendedName>
</protein>
<dbReference type="EMBL" id="PNYC01000002">
    <property type="protein sequence ID" value="PMS38250.1"/>
    <property type="molecule type" value="Genomic_DNA"/>
</dbReference>
<dbReference type="UniPathway" id="UPA00071"/>
<dbReference type="GO" id="GO:0005525">
    <property type="term" value="F:GTP binding"/>
    <property type="evidence" value="ECO:0007669"/>
    <property type="project" value="UniProtKB-KW"/>
</dbReference>
<accession>A0A2N7X9H1</accession>
<comment type="pathway">
    <text evidence="5">Cofactor biosynthesis; coenzyme F420 biosynthesis.</text>
</comment>
<sequence length="237" mass="24721">MSSRADVIWAVVPVKDFAMAKSRLAATLSSAARAELARAMSEDVISALQSAKVAEHVCVLSDSPAVQQLAARNGAVWLDERTVAGAPGLNAAIAGAARVAAARGATALLVVHADLPLLTASALTHVLDTWSNLSGKGRVVLARSRDGGTNICLAERPDAFTYHYGTNSHALHVDECVRQHRVVANVEMPATALDVDTVDDLEILRAAARTNACSSHTAAFLAKIATPVFGNEIEAAP</sequence>
<dbReference type="HAMAP" id="MF_02114">
    <property type="entry name" value="CofC"/>
    <property type="match status" value="1"/>
</dbReference>
<evidence type="ECO:0000256" key="5">
    <source>
        <dbReference type="HAMAP-Rule" id="MF_02114"/>
    </source>
</evidence>
<keyword evidence="1 5" id="KW-0808">Transferase</keyword>
<dbReference type="InterPro" id="IPR002835">
    <property type="entry name" value="CofC"/>
</dbReference>
<proteinExistence type="inferred from homology"/>
<gene>
    <name evidence="6" type="primary">cofC</name>
    <name evidence="5" type="synonym">fbiD</name>
    <name evidence="6" type="ORF">C0Z20_05645</name>
</gene>
<comment type="caution">
    <text evidence="6">The sequence shown here is derived from an EMBL/GenBank/DDBJ whole genome shotgun (WGS) entry which is preliminary data.</text>
</comment>
<dbReference type="Gene3D" id="3.90.550.10">
    <property type="entry name" value="Spore Coat Polysaccharide Biosynthesis Protein SpsA, Chain A"/>
    <property type="match status" value="1"/>
</dbReference>
<organism evidence="6 7">
    <name type="scientific">Trinickia symbiotica</name>
    <dbReference type="NCBI Taxonomy" id="863227"/>
    <lineage>
        <taxon>Bacteria</taxon>
        <taxon>Pseudomonadati</taxon>
        <taxon>Pseudomonadota</taxon>
        <taxon>Betaproteobacteria</taxon>
        <taxon>Burkholderiales</taxon>
        <taxon>Burkholderiaceae</taxon>
        <taxon>Trinickia</taxon>
    </lineage>
</organism>
<reference evidence="6 7" key="1">
    <citation type="submission" date="2018-01" db="EMBL/GenBank/DDBJ databases">
        <title>Whole genome analyses suggest that Burkholderia sensu lato contains two further novel genera in the rhizoxinica-symbiotica group Mycetohabitans gen. nov., and Trinickia gen. nov.: implications for the evolution of diazotrophy and nodulation in the Burkholderiaceae.</title>
        <authorList>
            <person name="Estrada-de los Santos P."/>
            <person name="Palmer M."/>
            <person name="Chavez-Ramirez B."/>
            <person name="Beukes C."/>
            <person name="Steenkamp E.T."/>
            <person name="Hirsch A.M."/>
            <person name="Manyaka P."/>
            <person name="Maluk M."/>
            <person name="Lafos M."/>
            <person name="Crook M."/>
            <person name="Gross E."/>
            <person name="Simon M.F."/>
            <person name="Bueno dos Reis Junior F."/>
            <person name="Poole P.S."/>
            <person name="Venter S.N."/>
            <person name="James E.K."/>
        </authorList>
    </citation>
    <scope>NUCLEOTIDE SEQUENCE [LARGE SCALE GENOMIC DNA]</scope>
    <source>
        <strain evidence="6 7">JPY 581</strain>
    </source>
</reference>
<dbReference type="AlphaFoldDB" id="A0A2N7X9H1"/>
<dbReference type="GO" id="GO:0052645">
    <property type="term" value="P:F420-0 metabolic process"/>
    <property type="evidence" value="ECO:0007669"/>
    <property type="project" value="UniProtKB-UniRule"/>
</dbReference>
<evidence type="ECO:0000256" key="4">
    <source>
        <dbReference type="ARBA" id="ARBA00023134"/>
    </source>
</evidence>
<dbReference type="EC" id="2.7.7.106" evidence="5"/>
<evidence type="ECO:0000313" key="6">
    <source>
        <dbReference type="EMBL" id="PMS38250.1"/>
    </source>
</evidence>
<dbReference type="GO" id="GO:0043814">
    <property type="term" value="F:phospholactate guanylyltransferase activity"/>
    <property type="evidence" value="ECO:0007669"/>
    <property type="project" value="InterPro"/>
</dbReference>
<evidence type="ECO:0000313" key="7">
    <source>
        <dbReference type="Proteomes" id="UP000235777"/>
    </source>
</evidence>
<keyword evidence="7" id="KW-1185">Reference proteome</keyword>
<keyword evidence="4 5" id="KW-0342">GTP-binding</keyword>
<dbReference type="Pfam" id="PF01983">
    <property type="entry name" value="CofC"/>
    <property type="match status" value="1"/>
</dbReference>
<comment type="similarity">
    <text evidence="5">Belongs to the CofC family.</text>
</comment>
<dbReference type="RefSeq" id="WP_018438500.1">
    <property type="nucleotide sequence ID" value="NZ_PNYC01000002.1"/>
</dbReference>
<name>A0A2N7X9H1_9BURK</name>
<evidence type="ECO:0000256" key="2">
    <source>
        <dbReference type="ARBA" id="ARBA00022695"/>
    </source>
</evidence>
<evidence type="ECO:0000256" key="3">
    <source>
        <dbReference type="ARBA" id="ARBA00022741"/>
    </source>
</evidence>
<dbReference type="PANTHER" id="PTHR40392">
    <property type="entry name" value="2-PHOSPHO-L-LACTATE GUANYLYLTRANSFERASE"/>
    <property type="match status" value="1"/>
</dbReference>
<keyword evidence="3 5" id="KW-0547">Nucleotide-binding</keyword>
<comment type="catalytic activity">
    <reaction evidence="5">
        <text>(2R)-3-phosphoglycerate + GTP + H(+) = 3-[(R)-glyceryl]-diphospho-5'-guanosine + diphosphate</text>
        <dbReference type="Rhea" id="RHEA:63440"/>
        <dbReference type="ChEBI" id="CHEBI:15378"/>
        <dbReference type="ChEBI" id="CHEBI:33019"/>
        <dbReference type="ChEBI" id="CHEBI:37565"/>
        <dbReference type="ChEBI" id="CHEBI:58272"/>
        <dbReference type="ChEBI" id="CHEBI:147306"/>
        <dbReference type="EC" id="2.7.7.106"/>
    </reaction>
</comment>
<keyword evidence="2 5" id="KW-0548">Nucleotidyltransferase</keyword>
<dbReference type="PANTHER" id="PTHR40392:SF1">
    <property type="entry name" value="2-PHOSPHO-L-LACTATE GUANYLYLTRANSFERASE"/>
    <property type="match status" value="1"/>
</dbReference>